<comment type="subcellular location">
    <subcellularLocation>
        <location evidence="1">Membrane</location>
        <topology evidence="1">Multi-pass membrane protein</topology>
    </subcellularLocation>
</comment>
<dbReference type="InterPro" id="IPR006634">
    <property type="entry name" value="TLC-dom"/>
</dbReference>
<evidence type="ECO:0000256" key="3">
    <source>
        <dbReference type="ARBA" id="ARBA00022989"/>
    </source>
</evidence>
<keyword evidence="9" id="KW-1185">Reference proteome</keyword>
<dbReference type="AlphaFoldDB" id="A0A8J4Y841"/>
<proteinExistence type="predicted"/>
<keyword evidence="3" id="KW-1133">Transmembrane helix</keyword>
<comment type="caution">
    <text evidence="8">The sequence shown here is derived from an EMBL/GenBank/DDBJ whole genome shotgun (WGS) entry which is preliminary data.</text>
</comment>
<evidence type="ECO:0000256" key="1">
    <source>
        <dbReference type="ARBA" id="ARBA00004141"/>
    </source>
</evidence>
<dbReference type="EMBL" id="JACEEZ010018726">
    <property type="protein sequence ID" value="KAG0716600.1"/>
    <property type="molecule type" value="Genomic_DNA"/>
</dbReference>
<evidence type="ECO:0000256" key="2">
    <source>
        <dbReference type="ARBA" id="ARBA00022692"/>
    </source>
</evidence>
<gene>
    <name evidence="8" type="ORF">GWK47_009281</name>
</gene>
<dbReference type="GO" id="GO:0016020">
    <property type="term" value="C:membrane"/>
    <property type="evidence" value="ECO:0007669"/>
    <property type="project" value="UniProtKB-SubCell"/>
</dbReference>
<evidence type="ECO:0000313" key="8">
    <source>
        <dbReference type="EMBL" id="KAG0716600.1"/>
    </source>
</evidence>
<feature type="domain" description="TLC" evidence="7">
    <location>
        <begin position="149"/>
        <end position="237"/>
    </location>
</feature>
<feature type="chain" id="PRO_5035148371" description="TLC domain-containing protein" evidence="6">
    <location>
        <begin position="18"/>
        <end position="237"/>
    </location>
</feature>
<dbReference type="PROSITE" id="PS50922">
    <property type="entry name" value="TLC"/>
    <property type="match status" value="1"/>
</dbReference>
<evidence type="ECO:0000313" key="9">
    <source>
        <dbReference type="Proteomes" id="UP000770661"/>
    </source>
</evidence>
<organism evidence="8 9">
    <name type="scientific">Chionoecetes opilio</name>
    <name type="common">Atlantic snow crab</name>
    <name type="synonym">Cancer opilio</name>
    <dbReference type="NCBI Taxonomy" id="41210"/>
    <lineage>
        <taxon>Eukaryota</taxon>
        <taxon>Metazoa</taxon>
        <taxon>Ecdysozoa</taxon>
        <taxon>Arthropoda</taxon>
        <taxon>Crustacea</taxon>
        <taxon>Multicrustacea</taxon>
        <taxon>Malacostraca</taxon>
        <taxon>Eumalacostraca</taxon>
        <taxon>Eucarida</taxon>
        <taxon>Decapoda</taxon>
        <taxon>Pleocyemata</taxon>
        <taxon>Brachyura</taxon>
        <taxon>Eubrachyura</taxon>
        <taxon>Majoidea</taxon>
        <taxon>Majidae</taxon>
        <taxon>Chionoecetes</taxon>
    </lineage>
</organism>
<accession>A0A8J4Y841</accession>
<sequence length="237" mass="25627">MVSLVCVVLLVIFCAMNNDHKRRRGGPLHFSGPQIVVGDPEALPLRALDASNPVVVPSEASHGGRTAESVSSMDMLHQSNHSSCLVGPKTSYACLVAPPNWPVYYLSAPGHPAPQGIVGAVNHTPTTHSKAPQPRHAPQRAKKWSISVHHTMNMSEAMVSSLQAVLSSVCGIVVVAACRHDVIKAVHPLASWYAWVAASYFIYDTIAMYKSIDEIMASDWSTCLIADREFSFSFVVP</sequence>
<evidence type="ECO:0000259" key="7">
    <source>
        <dbReference type="PROSITE" id="PS50922"/>
    </source>
</evidence>
<keyword evidence="6" id="KW-0732">Signal</keyword>
<evidence type="ECO:0000256" key="4">
    <source>
        <dbReference type="ARBA" id="ARBA00023136"/>
    </source>
</evidence>
<dbReference type="Proteomes" id="UP000770661">
    <property type="component" value="Unassembled WGS sequence"/>
</dbReference>
<keyword evidence="2 5" id="KW-0812">Transmembrane</keyword>
<evidence type="ECO:0000256" key="5">
    <source>
        <dbReference type="PROSITE-ProRule" id="PRU00205"/>
    </source>
</evidence>
<evidence type="ECO:0000256" key="6">
    <source>
        <dbReference type="SAM" id="SignalP"/>
    </source>
</evidence>
<dbReference type="OrthoDB" id="6427659at2759"/>
<protein>
    <recommendedName>
        <fullName evidence="7">TLC domain-containing protein</fullName>
    </recommendedName>
</protein>
<feature type="signal peptide" evidence="6">
    <location>
        <begin position="1"/>
        <end position="17"/>
    </location>
</feature>
<keyword evidence="4 5" id="KW-0472">Membrane</keyword>
<reference evidence="8" key="1">
    <citation type="submission" date="2020-07" db="EMBL/GenBank/DDBJ databases">
        <title>The High-quality genome of the commercially important snow crab, Chionoecetes opilio.</title>
        <authorList>
            <person name="Jeong J.-H."/>
            <person name="Ryu S."/>
        </authorList>
    </citation>
    <scope>NUCLEOTIDE SEQUENCE</scope>
    <source>
        <strain evidence="8">MADBK_172401_WGS</strain>
        <tissue evidence="8">Digestive gland</tissue>
    </source>
</reference>
<name>A0A8J4Y841_CHIOP</name>